<evidence type="ECO:0000256" key="3">
    <source>
        <dbReference type="ARBA" id="ARBA00023315"/>
    </source>
</evidence>
<evidence type="ECO:0000256" key="2">
    <source>
        <dbReference type="ARBA" id="ARBA00022679"/>
    </source>
</evidence>
<dbReference type="InterPro" id="IPR016035">
    <property type="entry name" value="Acyl_Trfase/lysoPLipase"/>
</dbReference>
<dbReference type="InterPro" id="IPR001227">
    <property type="entry name" value="Ac_transferase_dom_sf"/>
</dbReference>
<evidence type="ECO:0000256" key="4">
    <source>
        <dbReference type="ARBA" id="ARBA00048462"/>
    </source>
</evidence>
<organism evidence="6 7">
    <name type="scientific">Streptomyces boncukensis</name>
    <dbReference type="NCBI Taxonomy" id="2711219"/>
    <lineage>
        <taxon>Bacteria</taxon>
        <taxon>Bacillati</taxon>
        <taxon>Actinomycetota</taxon>
        <taxon>Actinomycetes</taxon>
        <taxon>Kitasatosporales</taxon>
        <taxon>Streptomycetaceae</taxon>
        <taxon>Streptomyces</taxon>
    </lineage>
</organism>
<dbReference type="GO" id="GO:0004314">
    <property type="term" value="F:[acyl-carrier-protein] S-malonyltransferase activity"/>
    <property type="evidence" value="ECO:0007669"/>
    <property type="project" value="UniProtKB-EC"/>
</dbReference>
<dbReference type="InterPro" id="IPR049416">
    <property type="entry name" value="VinK-like_small"/>
</dbReference>
<keyword evidence="2 6" id="KW-0808">Transferase</keyword>
<dbReference type="Gene3D" id="3.40.366.10">
    <property type="entry name" value="Malonyl-Coenzyme A Acyl Carrier Protein, domain 2"/>
    <property type="match status" value="2"/>
</dbReference>
<dbReference type="PANTHER" id="PTHR42681:SF1">
    <property type="entry name" value="MALONYL-COA-ACYL CARRIER PROTEIN TRANSACYLASE, MITOCHONDRIAL"/>
    <property type="match status" value="1"/>
</dbReference>
<dbReference type="EMBL" id="JAAKZZ010000072">
    <property type="protein sequence ID" value="NGO68690.1"/>
    <property type="molecule type" value="Genomic_DNA"/>
</dbReference>
<evidence type="ECO:0000256" key="1">
    <source>
        <dbReference type="ARBA" id="ARBA00013258"/>
    </source>
</evidence>
<dbReference type="EC" id="2.3.1.39" evidence="1"/>
<comment type="catalytic activity">
    <reaction evidence="4">
        <text>holo-[ACP] + malonyl-CoA = malonyl-[ACP] + CoA</text>
        <dbReference type="Rhea" id="RHEA:41792"/>
        <dbReference type="Rhea" id="RHEA-COMP:9623"/>
        <dbReference type="Rhea" id="RHEA-COMP:9685"/>
        <dbReference type="ChEBI" id="CHEBI:57287"/>
        <dbReference type="ChEBI" id="CHEBI:57384"/>
        <dbReference type="ChEBI" id="CHEBI:64479"/>
        <dbReference type="ChEBI" id="CHEBI:78449"/>
        <dbReference type="EC" id="2.3.1.39"/>
    </reaction>
</comment>
<dbReference type="Pfam" id="PF21124">
    <property type="entry name" value="VinK_C"/>
    <property type="match status" value="1"/>
</dbReference>
<dbReference type="SUPFAM" id="SSF52151">
    <property type="entry name" value="FabD/lysophospholipase-like"/>
    <property type="match status" value="1"/>
</dbReference>
<name>A0A6G4WVN8_9ACTN</name>
<dbReference type="InterPro" id="IPR050858">
    <property type="entry name" value="Mal-CoA-ACP_Trans/PKS_FabD"/>
</dbReference>
<dbReference type="AlphaFoldDB" id="A0A6G4WVN8"/>
<sequence length="309" mass="34065">MAAGTAVVFPGITPCPYQDVAKFMLLNPVARRLVSQADEVLGYPLLERYRAAEGEFSEYARVAFLVNCLALAQWAEEALGLRADACVGPSFGGTPAAVHSGALGFADAVRLTAGWGHRADAYFAREYGDVVTQSFARVPRERLAEVRAELDEAGEWHEVACHVDEDFHMLSLREHRLDWLRERLRSLGGMPLYTMRPPMHARAFAPLREEMERELFRSADFSAPRIPVVSDHDGRVLESGAEIRTMVLDGIVRAVEWPTALSALKGLGVTRLCVAGPDSLWGRVRCVTGNFEVVPVDPQAALRRPRLAA</sequence>
<keyword evidence="3" id="KW-0012">Acyltransferase</keyword>
<accession>A0A6G4WVN8</accession>
<evidence type="ECO:0000313" key="7">
    <source>
        <dbReference type="Proteomes" id="UP000477722"/>
    </source>
</evidence>
<evidence type="ECO:0000313" key="6">
    <source>
        <dbReference type="EMBL" id="NGO68690.1"/>
    </source>
</evidence>
<feature type="domain" description="Malonyl-CoA-[acyl-carrier-protein] transacylase small" evidence="5">
    <location>
        <begin position="134"/>
        <end position="195"/>
    </location>
</feature>
<proteinExistence type="predicted"/>
<dbReference type="PANTHER" id="PTHR42681">
    <property type="entry name" value="MALONYL-COA-ACYL CARRIER PROTEIN TRANSACYLASE, MITOCHONDRIAL"/>
    <property type="match status" value="1"/>
</dbReference>
<dbReference type="Proteomes" id="UP000477722">
    <property type="component" value="Unassembled WGS sequence"/>
</dbReference>
<reference evidence="6 7" key="1">
    <citation type="submission" date="2020-02" db="EMBL/GenBank/DDBJ databases">
        <title>Whole-genome analyses of novel actinobacteria.</title>
        <authorList>
            <person name="Sahin N."/>
            <person name="Tatar D."/>
        </authorList>
    </citation>
    <scope>NUCLEOTIDE SEQUENCE [LARGE SCALE GENOMIC DNA]</scope>
    <source>
        <strain evidence="6 7">SB3404</strain>
    </source>
</reference>
<gene>
    <name evidence="6" type="ORF">G5C65_10040</name>
</gene>
<protein>
    <recommendedName>
        <fullName evidence="1">[acyl-carrier-protein] S-malonyltransferase</fullName>
        <ecNumber evidence="1">2.3.1.39</ecNumber>
    </recommendedName>
</protein>
<comment type="caution">
    <text evidence="6">The sequence shown here is derived from an EMBL/GenBank/DDBJ whole genome shotgun (WGS) entry which is preliminary data.</text>
</comment>
<evidence type="ECO:0000259" key="5">
    <source>
        <dbReference type="Pfam" id="PF21124"/>
    </source>
</evidence>
<keyword evidence="7" id="KW-1185">Reference proteome</keyword>
<dbReference type="GO" id="GO:0006633">
    <property type="term" value="P:fatty acid biosynthetic process"/>
    <property type="evidence" value="ECO:0007669"/>
    <property type="project" value="TreeGrafter"/>
</dbReference>